<dbReference type="PROSITE" id="PS50114">
    <property type="entry name" value="GATA_ZN_FINGER_2"/>
    <property type="match status" value="1"/>
</dbReference>
<dbReference type="NCBIfam" id="TIGR00229">
    <property type="entry name" value="sensory_box"/>
    <property type="match status" value="1"/>
</dbReference>
<keyword evidence="1" id="KW-0479">Metal-binding</keyword>
<evidence type="ECO:0000259" key="6">
    <source>
        <dbReference type="PROSITE" id="PS50112"/>
    </source>
</evidence>
<evidence type="ECO:0000256" key="2">
    <source>
        <dbReference type="ARBA" id="ARBA00022771"/>
    </source>
</evidence>
<evidence type="ECO:0000256" key="5">
    <source>
        <dbReference type="SAM" id="MobiDB-lite"/>
    </source>
</evidence>
<dbReference type="Gene3D" id="3.30.50.10">
    <property type="entry name" value="Erythroid Transcription Factor GATA-1, subunit A"/>
    <property type="match status" value="1"/>
</dbReference>
<dbReference type="Proteomes" id="UP001479436">
    <property type="component" value="Unassembled WGS sequence"/>
</dbReference>
<feature type="compositionally biased region" description="Low complexity" evidence="5">
    <location>
        <begin position="44"/>
        <end position="58"/>
    </location>
</feature>
<evidence type="ECO:0000259" key="7">
    <source>
        <dbReference type="PROSITE" id="PS50114"/>
    </source>
</evidence>
<feature type="compositionally biased region" description="Polar residues" evidence="5">
    <location>
        <begin position="217"/>
        <end position="251"/>
    </location>
</feature>
<accession>A0ABR2WKM8</accession>
<evidence type="ECO:0000256" key="1">
    <source>
        <dbReference type="ARBA" id="ARBA00022723"/>
    </source>
</evidence>
<dbReference type="InterPro" id="IPR000679">
    <property type="entry name" value="Znf_GATA"/>
</dbReference>
<dbReference type="InterPro" id="IPR051140">
    <property type="entry name" value="GATA_TF"/>
</dbReference>
<dbReference type="CDD" id="cd00202">
    <property type="entry name" value="ZnF_GATA"/>
    <property type="match status" value="1"/>
</dbReference>
<dbReference type="Pfam" id="PF08447">
    <property type="entry name" value="PAS_3"/>
    <property type="match status" value="1"/>
</dbReference>
<keyword evidence="9" id="KW-1185">Reference proteome</keyword>
<dbReference type="EMBL" id="JASJQH010001110">
    <property type="protein sequence ID" value="KAK9762048.1"/>
    <property type="molecule type" value="Genomic_DNA"/>
</dbReference>
<feature type="domain" description="PAS" evidence="6">
    <location>
        <begin position="75"/>
        <end position="145"/>
    </location>
</feature>
<feature type="region of interest" description="Disordered" evidence="5">
    <location>
        <begin position="37"/>
        <end position="67"/>
    </location>
</feature>
<comment type="caution">
    <text evidence="8">The sequence shown here is derived from an EMBL/GenBank/DDBJ whole genome shotgun (WGS) entry which is preliminary data.</text>
</comment>
<evidence type="ECO:0000313" key="8">
    <source>
        <dbReference type="EMBL" id="KAK9762048.1"/>
    </source>
</evidence>
<protein>
    <submittedName>
        <fullName evidence="8">White collar 2 type of transcription factor</fullName>
    </submittedName>
</protein>
<reference evidence="8 9" key="1">
    <citation type="submission" date="2023-04" db="EMBL/GenBank/DDBJ databases">
        <title>Genome of Basidiobolus ranarum AG-B5.</title>
        <authorList>
            <person name="Stajich J.E."/>
            <person name="Carter-House D."/>
            <person name="Gryganskyi A."/>
        </authorList>
    </citation>
    <scope>NUCLEOTIDE SEQUENCE [LARGE SCALE GENOMIC DNA]</scope>
    <source>
        <strain evidence="8 9">AG-B5</strain>
    </source>
</reference>
<keyword evidence="3" id="KW-0862">Zinc</keyword>
<dbReference type="PANTHER" id="PTHR45658:SF18">
    <property type="entry name" value="PROTEIN GAT2"/>
    <property type="match status" value="1"/>
</dbReference>
<dbReference type="Pfam" id="PF00320">
    <property type="entry name" value="GATA"/>
    <property type="match status" value="1"/>
</dbReference>
<feature type="region of interest" description="Disordered" evidence="5">
    <location>
        <begin position="215"/>
        <end position="297"/>
    </location>
</feature>
<dbReference type="CDD" id="cd00130">
    <property type="entry name" value="PAS"/>
    <property type="match status" value="1"/>
</dbReference>
<dbReference type="InterPro" id="IPR013088">
    <property type="entry name" value="Znf_NHR/GATA"/>
</dbReference>
<dbReference type="Gene3D" id="3.30.450.20">
    <property type="entry name" value="PAS domain"/>
    <property type="match status" value="1"/>
</dbReference>
<dbReference type="PROSITE" id="PS50112">
    <property type="entry name" value="PAS"/>
    <property type="match status" value="1"/>
</dbReference>
<dbReference type="InterPro" id="IPR000014">
    <property type="entry name" value="PAS"/>
</dbReference>
<keyword evidence="2 4" id="KW-0863">Zinc-finger</keyword>
<dbReference type="InterPro" id="IPR013655">
    <property type="entry name" value="PAS_fold_3"/>
</dbReference>
<dbReference type="PROSITE" id="PS00344">
    <property type="entry name" value="GATA_ZN_FINGER_1"/>
    <property type="match status" value="1"/>
</dbReference>
<dbReference type="InterPro" id="IPR035965">
    <property type="entry name" value="PAS-like_dom_sf"/>
</dbReference>
<dbReference type="SUPFAM" id="SSF57716">
    <property type="entry name" value="Glucocorticoid receptor-like (DNA-binding domain)"/>
    <property type="match status" value="1"/>
</dbReference>
<feature type="domain" description="GATA-type" evidence="7">
    <location>
        <begin position="292"/>
        <end position="332"/>
    </location>
</feature>
<evidence type="ECO:0000313" key="9">
    <source>
        <dbReference type="Proteomes" id="UP001479436"/>
    </source>
</evidence>
<dbReference type="SMART" id="SM00401">
    <property type="entry name" value="ZnF_GATA"/>
    <property type="match status" value="1"/>
</dbReference>
<dbReference type="SUPFAM" id="SSF55785">
    <property type="entry name" value="PYP-like sensor domain (PAS domain)"/>
    <property type="match status" value="1"/>
</dbReference>
<gene>
    <name evidence="8" type="primary">wc2_5</name>
    <name evidence="8" type="ORF">K7432_012570</name>
</gene>
<sequence>MDSSFDTTFNQNYLKISPEEKKLSTFEDPSKFSLESAYFTPPQSSRSPSSSFLSSESSQRYNQEQPTKLTEFTKRKNWRNRIVSEFEDFHFVISPSYGFIYCSPSSQELVGYRPDELLGRNIMDFIHVDDVDTFVRKTNLSLVSKELYFYYRFRKKDDKFIMFEVHGHPYYRPGDLYPICFFCIGRPYASKASSMLDTFLELKIENELLQKRLSEFEGSSQDQPSIGENSKSKTGSPHMNSEKSPSSTGRSSIDLRGGNSDVSRRNLDNDDSSSGRENLCKPKAKKRKPSEDSQNHICTECGTVESPEWRKGPMGPKTLCNACGLRWAKKGK</sequence>
<evidence type="ECO:0000256" key="3">
    <source>
        <dbReference type="ARBA" id="ARBA00022833"/>
    </source>
</evidence>
<name>A0ABR2WKM8_9FUNG</name>
<dbReference type="PANTHER" id="PTHR45658">
    <property type="entry name" value="GATA TRANSCRIPTION FACTOR"/>
    <property type="match status" value="1"/>
</dbReference>
<proteinExistence type="predicted"/>
<dbReference type="SMART" id="SM00091">
    <property type="entry name" value="PAS"/>
    <property type="match status" value="1"/>
</dbReference>
<organism evidence="8 9">
    <name type="scientific">Basidiobolus ranarum</name>
    <dbReference type="NCBI Taxonomy" id="34480"/>
    <lineage>
        <taxon>Eukaryota</taxon>
        <taxon>Fungi</taxon>
        <taxon>Fungi incertae sedis</taxon>
        <taxon>Zoopagomycota</taxon>
        <taxon>Entomophthoromycotina</taxon>
        <taxon>Basidiobolomycetes</taxon>
        <taxon>Basidiobolales</taxon>
        <taxon>Basidiobolaceae</taxon>
        <taxon>Basidiobolus</taxon>
    </lineage>
</organism>
<evidence type="ECO:0000256" key="4">
    <source>
        <dbReference type="PROSITE-ProRule" id="PRU00094"/>
    </source>
</evidence>